<dbReference type="AlphaFoldDB" id="A0A7T8KI75"/>
<organism evidence="3 4">
    <name type="scientific">Caligus rogercresseyi</name>
    <name type="common">Sea louse</name>
    <dbReference type="NCBI Taxonomy" id="217165"/>
    <lineage>
        <taxon>Eukaryota</taxon>
        <taxon>Metazoa</taxon>
        <taxon>Ecdysozoa</taxon>
        <taxon>Arthropoda</taxon>
        <taxon>Crustacea</taxon>
        <taxon>Multicrustacea</taxon>
        <taxon>Hexanauplia</taxon>
        <taxon>Copepoda</taxon>
        <taxon>Siphonostomatoida</taxon>
        <taxon>Caligidae</taxon>
        <taxon>Caligus</taxon>
    </lineage>
</organism>
<gene>
    <name evidence="3" type="ORF">FKW44_001079</name>
</gene>
<protein>
    <submittedName>
        <fullName evidence="3">LOC100870303</fullName>
    </submittedName>
</protein>
<feature type="chain" id="PRO_5031230744" evidence="2">
    <location>
        <begin position="17"/>
        <end position="164"/>
    </location>
</feature>
<name>A0A7T8KI75_CALRO</name>
<feature type="region of interest" description="Disordered" evidence="1">
    <location>
        <begin position="109"/>
        <end position="128"/>
    </location>
</feature>
<dbReference type="Proteomes" id="UP000595437">
    <property type="component" value="Chromosome 1"/>
</dbReference>
<dbReference type="OrthoDB" id="6423516at2759"/>
<feature type="signal peptide" evidence="2">
    <location>
        <begin position="1"/>
        <end position="16"/>
    </location>
</feature>
<evidence type="ECO:0000256" key="2">
    <source>
        <dbReference type="SAM" id="SignalP"/>
    </source>
</evidence>
<evidence type="ECO:0000256" key="1">
    <source>
        <dbReference type="SAM" id="MobiDB-lite"/>
    </source>
</evidence>
<dbReference type="EMBL" id="CP045890">
    <property type="protein sequence ID" value="QQP56413.1"/>
    <property type="molecule type" value="Genomic_DNA"/>
</dbReference>
<sequence length="164" mass="17850">MAKILILALAVAAVAGESPYAPASPIYPDTAPAYNYRYGVNAPEYGPIFSQEENRNDYNTAGEYRVNFPTVEFKLCPTPLIATAMSLIVKPAPYRPVYRPAYQPALTNLSQLPLPPQQPSSSCPNTTYAPPAAPSYAPVYRPAYQPAPIALPITQKDLQLQAHN</sequence>
<evidence type="ECO:0000313" key="3">
    <source>
        <dbReference type="EMBL" id="QQP56413.1"/>
    </source>
</evidence>
<keyword evidence="4" id="KW-1185">Reference proteome</keyword>
<proteinExistence type="predicted"/>
<accession>A0A7T8KI75</accession>
<evidence type="ECO:0000313" key="4">
    <source>
        <dbReference type="Proteomes" id="UP000595437"/>
    </source>
</evidence>
<keyword evidence="2" id="KW-0732">Signal</keyword>
<reference evidence="4" key="1">
    <citation type="submission" date="2021-01" db="EMBL/GenBank/DDBJ databases">
        <title>Caligus Genome Assembly.</title>
        <authorList>
            <person name="Gallardo-Escarate C."/>
        </authorList>
    </citation>
    <scope>NUCLEOTIDE SEQUENCE [LARGE SCALE GENOMIC DNA]</scope>
</reference>